<dbReference type="PROSITE" id="PS00636">
    <property type="entry name" value="DNAJ_1"/>
    <property type="match status" value="1"/>
</dbReference>
<evidence type="ECO:0000259" key="2">
    <source>
        <dbReference type="PROSITE" id="PS50076"/>
    </source>
</evidence>
<feature type="compositionally biased region" description="Basic and acidic residues" evidence="1">
    <location>
        <begin position="247"/>
        <end position="271"/>
    </location>
</feature>
<feature type="compositionally biased region" description="Basic and acidic residues" evidence="1">
    <location>
        <begin position="356"/>
        <end position="371"/>
    </location>
</feature>
<evidence type="ECO:0000256" key="1">
    <source>
        <dbReference type="SAM" id="MobiDB-lite"/>
    </source>
</evidence>
<accession>A0A2S4L9S4</accession>
<feature type="region of interest" description="Disordered" evidence="1">
    <location>
        <begin position="83"/>
        <end position="513"/>
    </location>
</feature>
<dbReference type="Pfam" id="PF00226">
    <property type="entry name" value="DnaJ"/>
    <property type="match status" value="1"/>
</dbReference>
<feature type="compositionally biased region" description="Polar residues" evidence="1">
    <location>
        <begin position="83"/>
        <end position="95"/>
    </location>
</feature>
<dbReference type="Gene3D" id="1.10.287.110">
    <property type="entry name" value="DnaJ domain"/>
    <property type="match status" value="1"/>
</dbReference>
<evidence type="ECO:0000313" key="3">
    <source>
        <dbReference type="EMBL" id="POR39190.1"/>
    </source>
</evidence>
<dbReference type="EMBL" id="PKSG01000062">
    <property type="protein sequence ID" value="POR39190.1"/>
    <property type="molecule type" value="Genomic_DNA"/>
</dbReference>
<dbReference type="InterPro" id="IPR018253">
    <property type="entry name" value="DnaJ_domain_CS"/>
</dbReference>
<dbReference type="InterPro" id="IPR001623">
    <property type="entry name" value="DnaJ_domain"/>
</dbReference>
<keyword evidence="4" id="KW-1185">Reference proteome</keyword>
<feature type="compositionally biased region" description="Pro residues" evidence="1">
    <location>
        <begin position="107"/>
        <end position="121"/>
    </location>
</feature>
<organism evidence="3 4">
    <name type="scientific">Tolypocladium paradoxum</name>
    <dbReference type="NCBI Taxonomy" id="94208"/>
    <lineage>
        <taxon>Eukaryota</taxon>
        <taxon>Fungi</taxon>
        <taxon>Dikarya</taxon>
        <taxon>Ascomycota</taxon>
        <taxon>Pezizomycotina</taxon>
        <taxon>Sordariomycetes</taxon>
        <taxon>Hypocreomycetidae</taxon>
        <taxon>Hypocreales</taxon>
        <taxon>Ophiocordycipitaceae</taxon>
        <taxon>Tolypocladium</taxon>
    </lineage>
</organism>
<dbReference type="CDD" id="cd06257">
    <property type="entry name" value="DnaJ"/>
    <property type="match status" value="1"/>
</dbReference>
<dbReference type="STRING" id="94208.A0A2S4L9S4"/>
<feature type="domain" description="J" evidence="2">
    <location>
        <begin position="7"/>
        <end position="75"/>
    </location>
</feature>
<dbReference type="SMART" id="SM00271">
    <property type="entry name" value="DnaJ"/>
    <property type="match status" value="1"/>
</dbReference>
<comment type="caution">
    <text evidence="3">The sequence shown here is derived from an EMBL/GenBank/DDBJ whole genome shotgun (WGS) entry which is preliminary data.</text>
</comment>
<dbReference type="PANTHER" id="PTHR44029:SF1">
    <property type="entry name" value="DNAJ HOMOLOG SUBFAMILY C MEMBER 21"/>
    <property type="match status" value="1"/>
</dbReference>
<reference evidence="3 4" key="1">
    <citation type="submission" date="2018-01" db="EMBL/GenBank/DDBJ databases">
        <title>Harnessing the power of phylogenomics to disentangle the directionality and signatures of interkingdom host jumping in the parasitic fungal genus Tolypocladium.</title>
        <authorList>
            <person name="Quandt C.A."/>
            <person name="Patterson W."/>
            <person name="Spatafora J.W."/>
        </authorList>
    </citation>
    <scope>NUCLEOTIDE SEQUENCE [LARGE SCALE GENOMIC DNA]</scope>
    <source>
        <strain evidence="3 4">NRBC 100945</strain>
    </source>
</reference>
<dbReference type="GO" id="GO:0005737">
    <property type="term" value="C:cytoplasm"/>
    <property type="evidence" value="ECO:0007669"/>
    <property type="project" value="TreeGrafter"/>
</dbReference>
<name>A0A2S4L9S4_9HYPO</name>
<feature type="compositionally biased region" description="Basic residues" evidence="1">
    <location>
        <begin position="468"/>
        <end position="479"/>
    </location>
</feature>
<feature type="compositionally biased region" description="Basic and acidic residues" evidence="1">
    <location>
        <begin position="151"/>
        <end position="230"/>
    </location>
</feature>
<gene>
    <name evidence="3" type="ORF">TPAR_00611</name>
</gene>
<dbReference type="PRINTS" id="PR00625">
    <property type="entry name" value="JDOMAIN"/>
</dbReference>
<proteinExistence type="predicted"/>
<protein>
    <submittedName>
        <fullName evidence="3">Chaperone protein DnaJ</fullName>
    </submittedName>
</protein>
<dbReference type="AlphaFoldDB" id="A0A2S4L9S4"/>
<dbReference type="InterPro" id="IPR051964">
    <property type="entry name" value="Chaperone_stress_response"/>
</dbReference>
<dbReference type="FunFam" id="1.10.287.110:FF:000073">
    <property type="entry name" value="DnaJ domain protein"/>
    <property type="match status" value="1"/>
</dbReference>
<dbReference type="PROSITE" id="PS50076">
    <property type="entry name" value="DNAJ_2"/>
    <property type="match status" value="1"/>
</dbReference>
<evidence type="ECO:0000313" key="4">
    <source>
        <dbReference type="Proteomes" id="UP000237481"/>
    </source>
</evidence>
<dbReference type="SUPFAM" id="SSF46565">
    <property type="entry name" value="Chaperone J-domain"/>
    <property type="match status" value="1"/>
</dbReference>
<dbReference type="InterPro" id="IPR036869">
    <property type="entry name" value="J_dom_sf"/>
</dbReference>
<feature type="compositionally biased region" description="Basic and acidic residues" evidence="1">
    <location>
        <begin position="441"/>
        <end position="453"/>
    </location>
</feature>
<sequence>MTPLPPDPYKILGVSKDAQIPEIRSAHRKLVLKCHPDKVQDPKLKAEKQDEFQKVQQAYELLSDDIERQRYDDQVKLAELRKQFQNKANISTPRSSPKEYNIYTAEPPRPTTNPGRSPPSPVSKTYTYSRSWEDDIGRGPRIFDAGPSRSSRREAGYVERPSKREVERERERDRDAKDREKERERDRRRRAEDAARRAEKEAKDVRRAEKKQREKQRDKEIKREADEKKHYAQPYIESFDDESPALKSDKKKSTSKKYDDKRDRSSGREDGPAAMPAPPRPQRSFSTLDYAHSYIEASRAKNGGIQRSATYHARNVQPPAPTPPPVVGQSSPFALPDDDVRRSSAKPRRGSGDGPRLSRERSYRASSREPLDDPIVVSASPTSRLTAQFQKSAGTSPVMSSSPPRREPPRTSTMPVDAAFPRPGPGIARAQTFNAFGEASPRGRERSRMHAQIEEESDSDDAYDRRPRDRKHRSSRRHRSPEAARPENVSRYQVDGGRAKLQSSYSRRLEPEAEQVRYYSTAGSVPVPVTETRPSMPVRESGYSASGMKFPKVKTSKSYSYDDVQYSNYYDKPYREEYSAYP</sequence>
<feature type="compositionally biased region" description="Polar residues" evidence="1">
    <location>
        <begin position="379"/>
        <end position="394"/>
    </location>
</feature>
<feature type="region of interest" description="Disordered" evidence="1">
    <location>
        <begin position="525"/>
        <end position="566"/>
    </location>
</feature>
<dbReference type="Proteomes" id="UP000237481">
    <property type="component" value="Unassembled WGS sequence"/>
</dbReference>
<dbReference type="PANTHER" id="PTHR44029">
    <property type="entry name" value="DNAJ HOMOLOG SUBFAMILY C MEMBER 21"/>
    <property type="match status" value="1"/>
</dbReference>
<dbReference type="OrthoDB" id="10250354at2759"/>